<gene>
    <name evidence="2" type="ORF">ACFO0D_15900</name>
</gene>
<dbReference type="Proteomes" id="UP001595952">
    <property type="component" value="Unassembled WGS sequence"/>
</dbReference>
<accession>A0ABV9ID09</accession>
<name>A0ABV9ID09_9DEIO</name>
<evidence type="ECO:0000313" key="3">
    <source>
        <dbReference type="Proteomes" id="UP001595952"/>
    </source>
</evidence>
<evidence type="ECO:0000256" key="1">
    <source>
        <dbReference type="SAM" id="MobiDB-lite"/>
    </source>
</evidence>
<protein>
    <submittedName>
        <fullName evidence="2">Uncharacterized protein</fullName>
    </submittedName>
</protein>
<keyword evidence="3" id="KW-1185">Reference proteome</keyword>
<proteinExistence type="predicted"/>
<feature type="region of interest" description="Disordered" evidence="1">
    <location>
        <begin position="67"/>
        <end position="102"/>
    </location>
</feature>
<dbReference type="EMBL" id="JBHSEI010000010">
    <property type="protein sequence ID" value="MFC4639818.1"/>
    <property type="molecule type" value="Genomic_DNA"/>
</dbReference>
<sequence length="102" mass="11411">MQKRAEAWAHIGGPGREGVRRRAVAAFELSLDFLRAGVLGTNFPKWLSQHSGVPLATCKRYRKAGRAIAAGSKPNRNQSGLLDEQREREQNPQPESLDWDED</sequence>
<organism evidence="2 3">
    <name type="scientific">Deinococcus hohokamensis</name>
    <dbReference type="NCBI Taxonomy" id="309883"/>
    <lineage>
        <taxon>Bacteria</taxon>
        <taxon>Thermotogati</taxon>
        <taxon>Deinococcota</taxon>
        <taxon>Deinococci</taxon>
        <taxon>Deinococcales</taxon>
        <taxon>Deinococcaceae</taxon>
        <taxon>Deinococcus</taxon>
    </lineage>
</organism>
<reference evidence="3" key="1">
    <citation type="journal article" date="2019" name="Int. J. Syst. Evol. Microbiol.">
        <title>The Global Catalogue of Microorganisms (GCM) 10K type strain sequencing project: providing services to taxonomists for standard genome sequencing and annotation.</title>
        <authorList>
            <consortium name="The Broad Institute Genomics Platform"/>
            <consortium name="The Broad Institute Genome Sequencing Center for Infectious Disease"/>
            <person name="Wu L."/>
            <person name="Ma J."/>
        </authorList>
    </citation>
    <scope>NUCLEOTIDE SEQUENCE [LARGE SCALE GENOMIC DNA]</scope>
    <source>
        <strain evidence="3">CCUG 55995</strain>
    </source>
</reference>
<dbReference type="RefSeq" id="WP_380062795.1">
    <property type="nucleotide sequence ID" value="NZ_JBHSEI010000010.1"/>
</dbReference>
<comment type="caution">
    <text evidence="2">The sequence shown here is derived from an EMBL/GenBank/DDBJ whole genome shotgun (WGS) entry which is preliminary data.</text>
</comment>
<evidence type="ECO:0000313" key="2">
    <source>
        <dbReference type="EMBL" id="MFC4639818.1"/>
    </source>
</evidence>